<organism evidence="4 5">
    <name type="scientific">Chryseobacterium joostei</name>
    <dbReference type="NCBI Taxonomy" id="112234"/>
    <lineage>
        <taxon>Bacteria</taxon>
        <taxon>Pseudomonadati</taxon>
        <taxon>Bacteroidota</taxon>
        <taxon>Flavobacteriia</taxon>
        <taxon>Flavobacteriales</taxon>
        <taxon>Weeksellaceae</taxon>
        <taxon>Chryseobacterium group</taxon>
        <taxon>Chryseobacterium</taxon>
    </lineage>
</organism>
<evidence type="ECO:0000313" key="4">
    <source>
        <dbReference type="EMBL" id="SIS63653.1"/>
    </source>
</evidence>
<reference evidence="4 5" key="1">
    <citation type="submission" date="2017-01" db="EMBL/GenBank/DDBJ databases">
        <authorList>
            <person name="Mah S.A."/>
            <person name="Swanson W.J."/>
            <person name="Moy G.W."/>
            <person name="Vacquier V.D."/>
        </authorList>
    </citation>
    <scope>NUCLEOTIDE SEQUENCE [LARGE SCALE GENOMIC DNA]</scope>
    <source>
        <strain evidence="4 5">DSM 16927</strain>
    </source>
</reference>
<dbReference type="OrthoDB" id="1271647at2"/>
<dbReference type="Proteomes" id="UP000186106">
    <property type="component" value="Unassembled WGS sequence"/>
</dbReference>
<sequence>MKNILLLLTFFVTSFTFAQEFTPPPPPKIEIAADKKVLVDELIKVTNFENYVYNYCKSIISQYAQQNKWDDSKTQQILENSNFKYFNQMLYYTFKDDSKEDLKDLIKSFKQINQKRKPDQFLIPNNFQIQKDLIEFTINVMQGQYILSKKK</sequence>
<keyword evidence="6" id="KW-1185">Reference proteome</keyword>
<feature type="chain" id="PRO_5044563713" evidence="1">
    <location>
        <begin position="19"/>
        <end position="151"/>
    </location>
</feature>
<evidence type="ECO:0000313" key="2">
    <source>
        <dbReference type="EMBL" id="AZA99978.1"/>
    </source>
</evidence>
<dbReference type="EMBL" id="CP033926">
    <property type="protein sequence ID" value="AZA99985.1"/>
    <property type="molecule type" value="Genomic_DNA"/>
</dbReference>
<evidence type="ECO:0000313" key="6">
    <source>
        <dbReference type="Proteomes" id="UP000279541"/>
    </source>
</evidence>
<dbReference type="AlphaFoldDB" id="A0A1N7KPX0"/>
<dbReference type="RefSeq" id="WP_076357757.1">
    <property type="nucleotide sequence ID" value="NZ_CP033926.1"/>
</dbReference>
<evidence type="ECO:0000313" key="5">
    <source>
        <dbReference type="Proteomes" id="UP000186106"/>
    </source>
</evidence>
<protein>
    <submittedName>
        <fullName evidence="4">Uncharacterized protein</fullName>
    </submittedName>
</protein>
<reference evidence="2 6" key="2">
    <citation type="submission" date="2018-11" db="EMBL/GenBank/DDBJ databases">
        <title>Proposal to divide the Flavobacteriaceae and reorganize its genera based on Amino Acid Identity values calculated from whole genome sequences.</title>
        <authorList>
            <person name="Nicholson A.C."/>
            <person name="Gulvik C.A."/>
            <person name="Whitney A.M."/>
            <person name="Humrighouse B.W."/>
            <person name="Bell M."/>
            <person name="Holmes B."/>
            <person name="Steigerwalt A.G."/>
            <person name="Villarma A."/>
            <person name="Sheth M."/>
            <person name="Batra D."/>
            <person name="Pryor J."/>
            <person name="Bernardet J.-F."/>
            <person name="Hugo C."/>
            <person name="Kampfer P."/>
            <person name="Newman J."/>
            <person name="McQuiston J.R."/>
        </authorList>
    </citation>
    <scope>NUCLEOTIDE SEQUENCE [LARGE SCALE GENOMIC DNA]</scope>
    <source>
        <strain evidence="2 6">DSM 16927</strain>
    </source>
</reference>
<dbReference type="KEGG" id="cjt:EG359_10275"/>
<evidence type="ECO:0000313" key="3">
    <source>
        <dbReference type="EMBL" id="AZA99985.1"/>
    </source>
</evidence>
<dbReference type="Proteomes" id="UP000279541">
    <property type="component" value="Chromosome"/>
</dbReference>
<dbReference type="STRING" id="112234.SAMN05421768_1186"/>
<name>A0A1N7KPX0_9FLAO</name>
<feature type="signal peptide" evidence="1">
    <location>
        <begin position="1"/>
        <end position="18"/>
    </location>
</feature>
<dbReference type="KEGG" id="cjt:EG359_10240"/>
<dbReference type="EMBL" id="CP033926">
    <property type="protein sequence ID" value="AZA99978.1"/>
    <property type="molecule type" value="Genomic_DNA"/>
</dbReference>
<evidence type="ECO:0000256" key="1">
    <source>
        <dbReference type="SAM" id="SignalP"/>
    </source>
</evidence>
<keyword evidence="1" id="KW-0732">Signal</keyword>
<proteinExistence type="predicted"/>
<accession>A0A1N7KPX0</accession>
<gene>
    <name evidence="2" type="ORF">EG359_10240</name>
    <name evidence="3" type="ORF">EG359_10275</name>
    <name evidence="4" type="ORF">SAMN05421768_1186</name>
</gene>
<dbReference type="EMBL" id="FTNZ01000018">
    <property type="protein sequence ID" value="SIS63653.1"/>
    <property type="molecule type" value="Genomic_DNA"/>
</dbReference>